<proteinExistence type="predicted"/>
<dbReference type="STRING" id="572546.Arcpr_0702"/>
<dbReference type="RefSeq" id="WP_012940102.1">
    <property type="nucleotide sequence ID" value="NC_013741.1"/>
</dbReference>
<name>D2RHJ1_ARCPA</name>
<gene>
    <name evidence="2" type="ordered locus">Arcpr_0702</name>
</gene>
<dbReference type="HOGENOM" id="CLU_1631574_0_0_2"/>
<evidence type="ECO:0000313" key="2">
    <source>
        <dbReference type="EMBL" id="ADB57766.1"/>
    </source>
</evidence>
<accession>D2RHJ1</accession>
<dbReference type="OrthoDB" id="39225at2157"/>
<protein>
    <submittedName>
        <fullName evidence="2">Cysteine-rich small domain protein</fullName>
    </submittedName>
</protein>
<sequence length="194" mass="22679">MNENREKTLIELFRALDGIYGPNYECKYYPCHFYGQDCTFCYCPFYPCLIYDLGGELILTEDGYIWSCKGCNWVHEKENAEEIIYRLGSYPKQRLVEEDWFFFSRVLQEMIYGRELGVWVGSSYNLMPAILRGKECEEVENIEFLAVTLEDFEIVDVRRISNVEDADSEIIIPLKIGGELYGIDNSGRKVMCKL</sequence>
<keyword evidence="3" id="KW-1185">Reference proteome</keyword>
<dbReference type="eggNOG" id="arCOG05056">
    <property type="taxonomic scope" value="Archaea"/>
</dbReference>
<dbReference type="InterPro" id="IPR007212">
    <property type="entry name" value="Zf-like"/>
</dbReference>
<dbReference type="PaxDb" id="572546-Arcpr_0702"/>
<reference evidence="2 3" key="1">
    <citation type="journal article" date="2010" name="Stand. Genomic Sci.">
        <title>Complete genome sequence of Archaeoglobus profundus type strain (AV18).</title>
        <authorList>
            <person name="von Jan M."/>
            <person name="Lapidus A."/>
            <person name="Del Rio T.G."/>
            <person name="Copeland A."/>
            <person name="Tice H."/>
            <person name="Cheng J.F."/>
            <person name="Lucas S."/>
            <person name="Chen F."/>
            <person name="Nolan M."/>
            <person name="Goodwin L."/>
            <person name="Han C."/>
            <person name="Pitluck S."/>
            <person name="Liolios K."/>
            <person name="Ivanova N."/>
            <person name="Mavromatis K."/>
            <person name="Ovchinnikova G."/>
            <person name="Chertkov O."/>
            <person name="Pati A."/>
            <person name="Chen A."/>
            <person name="Palaniappan K."/>
            <person name="Land M."/>
            <person name="Hauser L."/>
            <person name="Chang Y.J."/>
            <person name="Jeffries C.D."/>
            <person name="Saunders E."/>
            <person name="Brettin T."/>
            <person name="Detter J.C."/>
            <person name="Chain P."/>
            <person name="Eichinger K."/>
            <person name="Huber H."/>
            <person name="Spring S."/>
            <person name="Rohde M."/>
            <person name="Goker M."/>
            <person name="Wirth R."/>
            <person name="Woyke T."/>
            <person name="Bristow J."/>
            <person name="Eisen J.A."/>
            <person name="Markowitz V."/>
            <person name="Hugenholtz P."/>
            <person name="Kyrpides N.C."/>
            <person name="Klenk H.P."/>
        </authorList>
    </citation>
    <scope>NUCLEOTIDE SEQUENCE [LARGE SCALE GENOMIC DNA]</scope>
    <source>
        <strain evidence="3">DSM 5631 / JCM 9629 / NBRC 100127 / Av18</strain>
    </source>
</reference>
<dbReference type="Proteomes" id="UP000001901">
    <property type="component" value="Chromosome"/>
</dbReference>
<dbReference type="Pfam" id="PF04071">
    <property type="entry name" value="zf-like"/>
    <property type="match status" value="1"/>
</dbReference>
<evidence type="ECO:0000259" key="1">
    <source>
        <dbReference type="Pfam" id="PF04071"/>
    </source>
</evidence>
<dbReference type="GeneID" id="8739362"/>
<dbReference type="AlphaFoldDB" id="D2RHJ1"/>
<feature type="domain" description="Cysteine-rich small" evidence="1">
    <location>
        <begin position="22"/>
        <end position="85"/>
    </location>
</feature>
<dbReference type="EMBL" id="CP001857">
    <property type="protein sequence ID" value="ADB57766.1"/>
    <property type="molecule type" value="Genomic_DNA"/>
</dbReference>
<dbReference type="KEGG" id="apo:Arcpr_0702"/>
<evidence type="ECO:0000313" key="3">
    <source>
        <dbReference type="Proteomes" id="UP000001901"/>
    </source>
</evidence>
<organism evidence="2 3">
    <name type="scientific">Archaeoglobus profundus (strain DSM 5631 / JCM 9629 / NBRC 100127 / Av18)</name>
    <dbReference type="NCBI Taxonomy" id="572546"/>
    <lineage>
        <taxon>Archaea</taxon>
        <taxon>Methanobacteriati</taxon>
        <taxon>Methanobacteriota</taxon>
        <taxon>Archaeoglobi</taxon>
        <taxon>Archaeoglobales</taxon>
        <taxon>Archaeoglobaceae</taxon>
        <taxon>Archaeoglobus</taxon>
    </lineage>
</organism>